<dbReference type="PANTHER" id="PTHR43744">
    <property type="entry name" value="ABC TRANSPORTER PERMEASE PROTEIN MG189-RELATED-RELATED"/>
    <property type="match status" value="1"/>
</dbReference>
<dbReference type="SUPFAM" id="SSF161098">
    <property type="entry name" value="MetI-like"/>
    <property type="match status" value="1"/>
</dbReference>
<evidence type="ECO:0000256" key="1">
    <source>
        <dbReference type="ARBA" id="ARBA00004651"/>
    </source>
</evidence>
<comment type="similarity">
    <text evidence="7">Belongs to the binding-protein-dependent transport system permease family.</text>
</comment>
<reference evidence="10" key="1">
    <citation type="journal article" date="2015" name="MBio">
        <title>Genome-Resolved Metagenomic Analysis Reveals Roles for Candidate Phyla and Other Microbial Community Members in Biogeochemical Transformations in Oil Reservoirs.</title>
        <authorList>
            <person name="Hu P."/>
            <person name="Tom L."/>
            <person name="Singh A."/>
            <person name="Thomas B.C."/>
            <person name="Baker B.J."/>
            <person name="Piceno Y.M."/>
            <person name="Andersen G.L."/>
            <person name="Banfield J.F."/>
        </authorList>
    </citation>
    <scope>NUCLEOTIDE SEQUENCE [LARGE SCALE GENOMIC DNA]</scope>
</reference>
<organism evidence="9 10">
    <name type="scientific">Mesotoga prima</name>
    <dbReference type="NCBI Taxonomy" id="1184387"/>
    <lineage>
        <taxon>Bacteria</taxon>
        <taxon>Thermotogati</taxon>
        <taxon>Thermotogota</taxon>
        <taxon>Thermotogae</taxon>
        <taxon>Kosmotogales</taxon>
        <taxon>Kosmotogaceae</taxon>
        <taxon>Mesotoga</taxon>
    </lineage>
</organism>
<evidence type="ECO:0000256" key="5">
    <source>
        <dbReference type="ARBA" id="ARBA00022989"/>
    </source>
</evidence>
<keyword evidence="6 7" id="KW-0472">Membrane</keyword>
<proteinExistence type="inferred from homology"/>
<evidence type="ECO:0000313" key="9">
    <source>
        <dbReference type="EMBL" id="KUK78416.1"/>
    </source>
</evidence>
<dbReference type="Pfam" id="PF00528">
    <property type="entry name" value="BPD_transp_1"/>
    <property type="match status" value="1"/>
</dbReference>
<gene>
    <name evidence="9" type="ORF">XD94_1734</name>
</gene>
<keyword evidence="2 7" id="KW-0813">Transport</keyword>
<protein>
    <submittedName>
        <fullName evidence="9">Binding-protein-dependent transport systems inner membrane component</fullName>
    </submittedName>
</protein>
<dbReference type="InterPro" id="IPR000515">
    <property type="entry name" value="MetI-like"/>
</dbReference>
<feature type="transmembrane region" description="Helical" evidence="7">
    <location>
        <begin position="142"/>
        <end position="162"/>
    </location>
</feature>
<comment type="caution">
    <text evidence="9">The sequence shown here is derived from an EMBL/GenBank/DDBJ whole genome shotgun (WGS) entry which is preliminary data.</text>
</comment>
<dbReference type="GO" id="GO:0005886">
    <property type="term" value="C:plasma membrane"/>
    <property type="evidence" value="ECO:0007669"/>
    <property type="project" value="UniProtKB-SubCell"/>
</dbReference>
<evidence type="ECO:0000256" key="7">
    <source>
        <dbReference type="RuleBase" id="RU363032"/>
    </source>
</evidence>
<dbReference type="Gene3D" id="1.10.3720.10">
    <property type="entry name" value="MetI-like"/>
    <property type="match status" value="1"/>
</dbReference>
<dbReference type="Proteomes" id="UP000054092">
    <property type="component" value="Unassembled WGS sequence"/>
</dbReference>
<dbReference type="GO" id="GO:0055085">
    <property type="term" value="P:transmembrane transport"/>
    <property type="evidence" value="ECO:0007669"/>
    <property type="project" value="InterPro"/>
</dbReference>
<evidence type="ECO:0000259" key="8">
    <source>
        <dbReference type="PROSITE" id="PS50928"/>
    </source>
</evidence>
<evidence type="ECO:0000256" key="4">
    <source>
        <dbReference type="ARBA" id="ARBA00022692"/>
    </source>
</evidence>
<dbReference type="PANTHER" id="PTHR43744:SF12">
    <property type="entry name" value="ABC TRANSPORTER PERMEASE PROTEIN MG189-RELATED"/>
    <property type="match status" value="1"/>
</dbReference>
<evidence type="ECO:0000313" key="10">
    <source>
        <dbReference type="Proteomes" id="UP000054092"/>
    </source>
</evidence>
<comment type="subcellular location">
    <subcellularLocation>
        <location evidence="1 7">Cell membrane</location>
        <topology evidence="1 7">Multi-pass membrane protein</topology>
    </subcellularLocation>
</comment>
<feature type="transmembrane region" description="Helical" evidence="7">
    <location>
        <begin position="12"/>
        <end position="33"/>
    </location>
</feature>
<dbReference type="PATRIC" id="fig|1184387.3.peg.136"/>
<dbReference type="InterPro" id="IPR035906">
    <property type="entry name" value="MetI-like_sf"/>
</dbReference>
<dbReference type="AlphaFoldDB" id="A0A117M103"/>
<feature type="transmembrane region" description="Helical" evidence="7">
    <location>
        <begin position="183"/>
        <end position="205"/>
    </location>
</feature>
<keyword evidence="4 7" id="KW-0812">Transmembrane</keyword>
<keyword evidence="3" id="KW-1003">Cell membrane</keyword>
<evidence type="ECO:0000256" key="2">
    <source>
        <dbReference type="ARBA" id="ARBA00022448"/>
    </source>
</evidence>
<feature type="transmembrane region" description="Helical" evidence="7">
    <location>
        <begin position="72"/>
        <end position="97"/>
    </location>
</feature>
<feature type="domain" description="ABC transmembrane type-1" evidence="8">
    <location>
        <begin position="73"/>
        <end position="265"/>
    </location>
</feature>
<feature type="transmembrane region" description="Helical" evidence="7">
    <location>
        <begin position="109"/>
        <end position="130"/>
    </location>
</feature>
<keyword evidence="5 7" id="KW-1133">Transmembrane helix</keyword>
<feature type="transmembrane region" description="Helical" evidence="7">
    <location>
        <begin position="246"/>
        <end position="265"/>
    </location>
</feature>
<evidence type="ECO:0000256" key="3">
    <source>
        <dbReference type="ARBA" id="ARBA00022475"/>
    </source>
</evidence>
<name>A0A117M103_9BACT</name>
<sequence>MRKRTTKRIRSIIKYVIISLIGFIMVYPFLWLLSSSLMTVREFVSIPPKLIPETPQWGNYSAVLQRVPFLKYLLNSLIVATSISILVAFTSALGGYAFAKMNFTGKKPLFRFILATMMFPNFLFLIPNFFLLTKIGWVDTYLALIMPFAVSGYGIFLLRQFIINIPSELIESARIDGASQLRIFMQIIVPLSLPAMATLVLLTFVAQWNNFLWPMIITSFTPSLTTIPVGIAKLNLSFGSLANQHLVLAGMVIQILPVILLFVFLQRYYVKGIVMTGFGGI</sequence>
<dbReference type="EMBL" id="LGGP01000377">
    <property type="protein sequence ID" value="KUK78416.1"/>
    <property type="molecule type" value="Genomic_DNA"/>
</dbReference>
<evidence type="ECO:0000256" key="6">
    <source>
        <dbReference type="ARBA" id="ARBA00023136"/>
    </source>
</evidence>
<dbReference type="CDD" id="cd06261">
    <property type="entry name" value="TM_PBP2"/>
    <property type="match status" value="1"/>
</dbReference>
<accession>A0A117M103</accession>
<dbReference type="PROSITE" id="PS50928">
    <property type="entry name" value="ABC_TM1"/>
    <property type="match status" value="1"/>
</dbReference>